<feature type="transmembrane region" description="Helical" evidence="6">
    <location>
        <begin position="90"/>
        <end position="115"/>
    </location>
</feature>
<dbReference type="PANTHER" id="PTHR43791">
    <property type="entry name" value="PERMEASE-RELATED"/>
    <property type="match status" value="1"/>
</dbReference>
<dbReference type="InterPro" id="IPR036259">
    <property type="entry name" value="MFS_trans_sf"/>
</dbReference>
<evidence type="ECO:0000313" key="8">
    <source>
        <dbReference type="EMBL" id="TXT04901.1"/>
    </source>
</evidence>
<keyword evidence="2" id="KW-0813">Transport</keyword>
<evidence type="ECO:0000256" key="4">
    <source>
        <dbReference type="ARBA" id="ARBA00022989"/>
    </source>
</evidence>
<organism evidence="8 9">
    <name type="scientific">Vanrija humicola</name>
    <name type="common">Yeast</name>
    <name type="synonym">Cryptococcus humicola</name>
    <dbReference type="NCBI Taxonomy" id="5417"/>
    <lineage>
        <taxon>Eukaryota</taxon>
        <taxon>Fungi</taxon>
        <taxon>Dikarya</taxon>
        <taxon>Basidiomycota</taxon>
        <taxon>Agaricomycotina</taxon>
        <taxon>Tremellomycetes</taxon>
        <taxon>Trichosporonales</taxon>
        <taxon>Trichosporonaceae</taxon>
        <taxon>Vanrija</taxon>
    </lineage>
</organism>
<comment type="caution">
    <text evidence="8">The sequence shown here is derived from an EMBL/GenBank/DDBJ whole genome shotgun (WGS) entry which is preliminary data.</text>
</comment>
<dbReference type="Gene3D" id="1.20.1250.20">
    <property type="entry name" value="MFS general substrate transporter like domains"/>
    <property type="match status" value="1"/>
</dbReference>
<comment type="subcellular location">
    <subcellularLocation>
        <location evidence="1">Membrane</location>
        <topology evidence="1">Multi-pass membrane protein</topology>
    </subcellularLocation>
</comment>
<dbReference type="PANTHER" id="PTHR43791:SF23">
    <property type="entry name" value="MAJOR FACILITATOR SUPERFAMILY (MFS) PROFILE DOMAIN-CONTAINING PROTEIN"/>
    <property type="match status" value="1"/>
</dbReference>
<evidence type="ECO:0000313" key="9">
    <source>
        <dbReference type="Proteomes" id="UP000473826"/>
    </source>
</evidence>
<dbReference type="Pfam" id="PF07690">
    <property type="entry name" value="MFS_1"/>
    <property type="match status" value="1"/>
</dbReference>
<evidence type="ECO:0000259" key="7">
    <source>
        <dbReference type="PROSITE" id="PS50850"/>
    </source>
</evidence>
<dbReference type="InterPro" id="IPR020846">
    <property type="entry name" value="MFS_dom"/>
</dbReference>
<dbReference type="FunFam" id="1.20.1250.20:FF:000057">
    <property type="entry name" value="MFS general substrate transporter"/>
    <property type="match status" value="1"/>
</dbReference>
<dbReference type="PROSITE" id="PS50850">
    <property type="entry name" value="MFS"/>
    <property type="match status" value="1"/>
</dbReference>
<dbReference type="GO" id="GO:0016020">
    <property type="term" value="C:membrane"/>
    <property type="evidence" value="ECO:0007669"/>
    <property type="project" value="UniProtKB-SubCell"/>
</dbReference>
<evidence type="ECO:0000256" key="5">
    <source>
        <dbReference type="ARBA" id="ARBA00023136"/>
    </source>
</evidence>
<dbReference type="SUPFAM" id="SSF103473">
    <property type="entry name" value="MFS general substrate transporter"/>
    <property type="match status" value="1"/>
</dbReference>
<keyword evidence="5 6" id="KW-0472">Membrane</keyword>
<evidence type="ECO:0000256" key="2">
    <source>
        <dbReference type="ARBA" id="ARBA00022448"/>
    </source>
</evidence>
<dbReference type="OrthoDB" id="2985014at2759"/>
<proteinExistence type="predicted"/>
<feature type="transmembrane region" description="Helical" evidence="6">
    <location>
        <begin position="157"/>
        <end position="179"/>
    </location>
</feature>
<reference evidence="8 9" key="1">
    <citation type="journal article" date="2019" name="PLoS Genet.">
        <title>Convergent evolution of linked mating-type loci in basidiomycete fungi.</title>
        <authorList>
            <person name="Sun S."/>
            <person name="Coelho M.A."/>
            <person name="Heitman J."/>
            <person name="Nowrousian M."/>
        </authorList>
    </citation>
    <scope>NUCLEOTIDE SEQUENCE [LARGE SCALE GENOMIC DNA]</scope>
    <source>
        <strain evidence="8 9">CBS 4282</strain>
    </source>
</reference>
<feature type="transmembrane region" description="Helical" evidence="6">
    <location>
        <begin position="63"/>
        <end position="84"/>
    </location>
</feature>
<gene>
    <name evidence="8" type="ORF">VHUM_03984</name>
</gene>
<dbReference type="AlphaFoldDB" id="A0A7D8YT69"/>
<evidence type="ECO:0000256" key="1">
    <source>
        <dbReference type="ARBA" id="ARBA00004141"/>
    </source>
</evidence>
<dbReference type="InterPro" id="IPR011701">
    <property type="entry name" value="MFS"/>
</dbReference>
<protein>
    <recommendedName>
        <fullName evidence="7">Major facilitator superfamily (MFS) profile domain-containing protein</fullName>
    </recommendedName>
</protein>
<name>A0A7D8YT69_VANHU</name>
<feature type="domain" description="Major facilitator superfamily (MFS) profile" evidence="7">
    <location>
        <begin position="1"/>
        <end position="233"/>
    </location>
</feature>
<dbReference type="GO" id="GO:0022857">
    <property type="term" value="F:transmembrane transporter activity"/>
    <property type="evidence" value="ECO:0007669"/>
    <property type="project" value="InterPro"/>
</dbReference>
<accession>A0A7D8YT69</accession>
<keyword evidence="9" id="KW-1185">Reference proteome</keyword>
<dbReference type="EMBL" id="QKWK01000013">
    <property type="protein sequence ID" value="TXT04901.1"/>
    <property type="molecule type" value="Genomic_DNA"/>
</dbReference>
<keyword evidence="4 6" id="KW-1133">Transmembrane helix</keyword>
<sequence length="233" mass="25129">MGILYILNYIDRQNLAAAKLQGIMEDLNMSTQEFATALSILFVGYLPFQIPSNLIISKLTRPGMYICCACAIWGVISAATAAVQSYHALLAVRAILGVVEAVFFPGAIYLLSAWYTKNELGKRIGGLYVGQQVGNAFGGLIAAGCLQMDGVHGIRGWRWLFIIEGAATVGVAILSAIVLPEYPYNARLLTPIEREVAVWRLEKEAGAAEGSEDVGTWQGFLQGFKDPKVGLVG</sequence>
<keyword evidence="3 6" id="KW-0812">Transmembrane</keyword>
<evidence type="ECO:0000256" key="3">
    <source>
        <dbReference type="ARBA" id="ARBA00022692"/>
    </source>
</evidence>
<dbReference type="Proteomes" id="UP000473826">
    <property type="component" value="Unassembled WGS sequence"/>
</dbReference>
<feature type="transmembrane region" description="Helical" evidence="6">
    <location>
        <begin position="34"/>
        <end position="56"/>
    </location>
</feature>
<evidence type="ECO:0000256" key="6">
    <source>
        <dbReference type="SAM" id="Phobius"/>
    </source>
</evidence>